<gene>
    <name evidence="7" type="ORF">FJY75_13660</name>
</gene>
<keyword evidence="5 6" id="KW-0472">Membrane</keyword>
<evidence type="ECO:0000256" key="1">
    <source>
        <dbReference type="ARBA" id="ARBA00004141"/>
    </source>
</evidence>
<dbReference type="EMBL" id="VGIY01000531">
    <property type="protein sequence ID" value="MBM3318889.1"/>
    <property type="molecule type" value="Genomic_DNA"/>
</dbReference>
<evidence type="ECO:0000313" key="7">
    <source>
        <dbReference type="EMBL" id="MBM3318889.1"/>
    </source>
</evidence>
<dbReference type="Proteomes" id="UP000748308">
    <property type="component" value="Unassembled WGS sequence"/>
</dbReference>
<sequence>MNLDELLGHYPYLLTFLLLAIGLWGVVVKRNLVKKLVGMTIFQTAIFLFYIQGAAKQGATIPIHEAHHGGGHAAEAAAIIDAHHGAGHAAEAAAIIDAHHGAGHAAEAMAIINPLPHVLILTA</sequence>
<evidence type="ECO:0000256" key="6">
    <source>
        <dbReference type="SAM" id="Phobius"/>
    </source>
</evidence>
<dbReference type="InterPro" id="IPR050601">
    <property type="entry name" value="CPA3_antiporter_subunitC"/>
</dbReference>
<comment type="subcellular location">
    <subcellularLocation>
        <location evidence="1">Membrane</location>
        <topology evidence="1">Multi-pass membrane protein</topology>
    </subcellularLocation>
</comment>
<name>A0A937XDE2_UNCEI</name>
<keyword evidence="4 6" id="KW-1133">Transmembrane helix</keyword>
<evidence type="ECO:0000256" key="5">
    <source>
        <dbReference type="ARBA" id="ARBA00023136"/>
    </source>
</evidence>
<reference evidence="7" key="1">
    <citation type="submission" date="2019-03" db="EMBL/GenBank/DDBJ databases">
        <title>Lake Tanganyika Metagenome-Assembled Genomes (MAGs).</title>
        <authorList>
            <person name="Tran P."/>
        </authorList>
    </citation>
    <scope>NUCLEOTIDE SEQUENCE</scope>
    <source>
        <strain evidence="7">M_DeepCast_400m_m2_100</strain>
    </source>
</reference>
<evidence type="ECO:0000313" key="8">
    <source>
        <dbReference type="Proteomes" id="UP000748308"/>
    </source>
</evidence>
<feature type="transmembrane region" description="Helical" evidence="6">
    <location>
        <begin position="12"/>
        <end position="29"/>
    </location>
</feature>
<dbReference type="Gene3D" id="1.10.287.3510">
    <property type="match status" value="1"/>
</dbReference>
<dbReference type="InterPro" id="IPR039428">
    <property type="entry name" value="NUOK/Mnh_C1-like"/>
</dbReference>
<dbReference type="PANTHER" id="PTHR34583">
    <property type="entry name" value="ANTIPORTER SUBUNIT MNHC2-RELATED"/>
    <property type="match status" value="1"/>
</dbReference>
<comment type="caution">
    <text evidence="7">The sequence shown here is derived from an EMBL/GenBank/DDBJ whole genome shotgun (WGS) entry which is preliminary data.</text>
</comment>
<dbReference type="PANTHER" id="PTHR34583:SF3">
    <property type="entry name" value="MULTISUBUNIT SODIUM_HYDROGEN ANTIPORTER, MNHC SUBUNIT"/>
    <property type="match status" value="1"/>
</dbReference>
<protein>
    <submittedName>
        <fullName evidence="7">NADH-quinone oxidoreductase subunit K</fullName>
    </submittedName>
</protein>
<comment type="similarity">
    <text evidence="2">Belongs to the CPA3 antiporters (TC 2.A.63) subunit C family.</text>
</comment>
<evidence type="ECO:0000256" key="2">
    <source>
        <dbReference type="ARBA" id="ARBA00010388"/>
    </source>
</evidence>
<proteinExistence type="inferred from homology"/>
<keyword evidence="3 6" id="KW-0812">Transmembrane</keyword>
<dbReference type="AlphaFoldDB" id="A0A937XDE2"/>
<dbReference type="Pfam" id="PF00420">
    <property type="entry name" value="Oxidored_q2"/>
    <property type="match status" value="1"/>
</dbReference>
<evidence type="ECO:0000256" key="4">
    <source>
        <dbReference type="ARBA" id="ARBA00022989"/>
    </source>
</evidence>
<dbReference type="GO" id="GO:0016020">
    <property type="term" value="C:membrane"/>
    <property type="evidence" value="ECO:0007669"/>
    <property type="project" value="UniProtKB-SubCell"/>
</dbReference>
<accession>A0A937XDE2</accession>
<feature type="non-terminal residue" evidence="7">
    <location>
        <position position="123"/>
    </location>
</feature>
<evidence type="ECO:0000256" key="3">
    <source>
        <dbReference type="ARBA" id="ARBA00022692"/>
    </source>
</evidence>
<organism evidence="7 8">
    <name type="scientific">Eiseniibacteriota bacterium</name>
    <dbReference type="NCBI Taxonomy" id="2212470"/>
    <lineage>
        <taxon>Bacteria</taxon>
        <taxon>Candidatus Eiseniibacteriota</taxon>
    </lineage>
</organism>